<dbReference type="GO" id="GO:0005829">
    <property type="term" value="C:cytosol"/>
    <property type="evidence" value="ECO:0007669"/>
    <property type="project" value="TreeGrafter"/>
</dbReference>
<dbReference type="SMART" id="SM00448">
    <property type="entry name" value="REC"/>
    <property type="match status" value="1"/>
</dbReference>
<dbReference type="AlphaFoldDB" id="W0RES1"/>
<dbReference type="KEGG" id="gba:J421_0341"/>
<evidence type="ECO:0000256" key="7">
    <source>
        <dbReference type="PROSITE-ProRule" id="PRU01091"/>
    </source>
</evidence>
<keyword evidence="4 7" id="KW-0238">DNA-binding</keyword>
<dbReference type="Pfam" id="PF00486">
    <property type="entry name" value="Trans_reg_C"/>
    <property type="match status" value="1"/>
</dbReference>
<dbReference type="InParanoid" id="W0RES1"/>
<dbReference type="GO" id="GO:0032993">
    <property type="term" value="C:protein-DNA complex"/>
    <property type="evidence" value="ECO:0007669"/>
    <property type="project" value="TreeGrafter"/>
</dbReference>
<keyword evidence="2" id="KW-0902">Two-component regulatory system</keyword>
<dbReference type="PROSITE" id="PS51755">
    <property type="entry name" value="OMPR_PHOB"/>
    <property type="match status" value="1"/>
</dbReference>
<reference evidence="10 11" key="1">
    <citation type="journal article" date="2014" name="Genome Announc.">
        <title>Genome Sequence and Methylome of Soil Bacterium Gemmatirosa kalamazoonensis KBS708T, a Member of the Rarely Cultivated Gemmatimonadetes Phylum.</title>
        <authorList>
            <person name="Debruyn J.M."/>
            <person name="Radosevich M."/>
            <person name="Wommack K.E."/>
            <person name="Polson S.W."/>
            <person name="Hauser L.J."/>
            <person name="Fawaz M.N."/>
            <person name="Korlach J."/>
            <person name="Tsai Y.C."/>
        </authorList>
    </citation>
    <scope>NUCLEOTIDE SEQUENCE [LARGE SCALE GENOMIC DNA]</scope>
    <source>
        <strain evidence="10 11">KBS708</strain>
    </source>
</reference>
<dbReference type="FunFam" id="3.40.50.2300:FF:000002">
    <property type="entry name" value="DNA-binding response regulator PhoP"/>
    <property type="match status" value="1"/>
</dbReference>
<feature type="modified residue" description="4-aspartylphosphate" evidence="6">
    <location>
        <position position="59"/>
    </location>
</feature>
<dbReference type="EMBL" id="CP007128">
    <property type="protein sequence ID" value="AHG87878.1"/>
    <property type="molecule type" value="Genomic_DNA"/>
</dbReference>
<evidence type="ECO:0000259" key="9">
    <source>
        <dbReference type="PROSITE" id="PS51755"/>
    </source>
</evidence>
<evidence type="ECO:0000259" key="8">
    <source>
        <dbReference type="PROSITE" id="PS50110"/>
    </source>
</evidence>
<organism evidence="10 11">
    <name type="scientific">Gemmatirosa kalamazoonensis</name>
    <dbReference type="NCBI Taxonomy" id="861299"/>
    <lineage>
        <taxon>Bacteria</taxon>
        <taxon>Pseudomonadati</taxon>
        <taxon>Gemmatimonadota</taxon>
        <taxon>Gemmatimonadia</taxon>
        <taxon>Gemmatimonadales</taxon>
        <taxon>Gemmatimonadaceae</taxon>
        <taxon>Gemmatirosa</taxon>
    </lineage>
</organism>
<accession>W0RES1</accession>
<dbReference type="InterPro" id="IPR039420">
    <property type="entry name" value="WalR-like"/>
</dbReference>
<dbReference type="InterPro" id="IPR001789">
    <property type="entry name" value="Sig_transdc_resp-reg_receiver"/>
</dbReference>
<dbReference type="Gene3D" id="6.10.250.690">
    <property type="match status" value="1"/>
</dbReference>
<evidence type="ECO:0000256" key="4">
    <source>
        <dbReference type="ARBA" id="ARBA00023125"/>
    </source>
</evidence>
<dbReference type="STRING" id="861299.J421_0341"/>
<name>W0RES1_9BACT</name>
<evidence type="ECO:0000313" key="10">
    <source>
        <dbReference type="EMBL" id="AHG87878.1"/>
    </source>
</evidence>
<gene>
    <name evidence="10" type="ORF">J421_0341</name>
</gene>
<dbReference type="InterPro" id="IPR001867">
    <property type="entry name" value="OmpR/PhoB-type_DNA-bd"/>
</dbReference>
<keyword evidence="3" id="KW-0805">Transcription regulation</keyword>
<dbReference type="PROSITE" id="PS50110">
    <property type="entry name" value="RESPONSE_REGULATORY"/>
    <property type="match status" value="1"/>
</dbReference>
<evidence type="ECO:0000256" key="1">
    <source>
        <dbReference type="ARBA" id="ARBA00022553"/>
    </source>
</evidence>
<evidence type="ECO:0000256" key="3">
    <source>
        <dbReference type="ARBA" id="ARBA00023015"/>
    </source>
</evidence>
<evidence type="ECO:0000256" key="6">
    <source>
        <dbReference type="PROSITE-ProRule" id="PRU00169"/>
    </source>
</evidence>
<dbReference type="Pfam" id="PF00072">
    <property type="entry name" value="Response_reg"/>
    <property type="match status" value="1"/>
</dbReference>
<dbReference type="InterPro" id="IPR011006">
    <property type="entry name" value="CheY-like_superfamily"/>
</dbReference>
<keyword evidence="1 6" id="KW-0597">Phosphoprotein</keyword>
<dbReference type="SUPFAM" id="SSF52172">
    <property type="entry name" value="CheY-like"/>
    <property type="match status" value="1"/>
</dbReference>
<evidence type="ECO:0000256" key="5">
    <source>
        <dbReference type="ARBA" id="ARBA00023163"/>
    </source>
</evidence>
<dbReference type="SMART" id="SM00862">
    <property type="entry name" value="Trans_reg_C"/>
    <property type="match status" value="1"/>
</dbReference>
<keyword evidence="11" id="KW-1185">Reference proteome</keyword>
<dbReference type="Proteomes" id="UP000019151">
    <property type="component" value="Chromosome"/>
</dbReference>
<dbReference type="SUPFAM" id="SSF46894">
    <property type="entry name" value="C-terminal effector domain of the bipartite response regulators"/>
    <property type="match status" value="1"/>
</dbReference>
<dbReference type="PANTHER" id="PTHR48111:SF1">
    <property type="entry name" value="TWO-COMPONENT RESPONSE REGULATOR ORR33"/>
    <property type="match status" value="1"/>
</dbReference>
<dbReference type="PANTHER" id="PTHR48111">
    <property type="entry name" value="REGULATOR OF RPOS"/>
    <property type="match status" value="1"/>
</dbReference>
<dbReference type="RefSeq" id="WP_025409433.1">
    <property type="nucleotide sequence ID" value="NZ_CP007128.1"/>
</dbReference>
<dbReference type="OrthoDB" id="3197131at2"/>
<sequence>MSEAAARAARILVVEDNEALAAGLRNNLEFEGYEAYVAGDAAAGLAAARRHTPDLIILDLMLPDADGFRVLRALRSAGDATPVLVLTALGDEADKVRGLRVGADDYVTKPFGLMELLARVEALLRRTARATGATTVRFGDVAVCLATHDVTRAGRPVPLRPKEYELLVALLRREGAVAARHELLREVWGYDPSVNSRTVDTHVLELRRKLEADPSNPRHLLTVRKAGYRLA</sequence>
<evidence type="ECO:0000256" key="2">
    <source>
        <dbReference type="ARBA" id="ARBA00023012"/>
    </source>
</evidence>
<dbReference type="HOGENOM" id="CLU_000445_30_4_0"/>
<protein>
    <submittedName>
        <fullName evidence="10">Response regulator receiver</fullName>
    </submittedName>
</protein>
<dbReference type="Gene3D" id="1.10.10.10">
    <property type="entry name" value="Winged helix-like DNA-binding domain superfamily/Winged helix DNA-binding domain"/>
    <property type="match status" value="1"/>
</dbReference>
<feature type="domain" description="OmpR/PhoB-type" evidence="9">
    <location>
        <begin position="133"/>
        <end position="231"/>
    </location>
</feature>
<evidence type="ECO:0000313" key="11">
    <source>
        <dbReference type="Proteomes" id="UP000019151"/>
    </source>
</evidence>
<proteinExistence type="predicted"/>
<dbReference type="CDD" id="cd17574">
    <property type="entry name" value="REC_OmpR"/>
    <property type="match status" value="1"/>
</dbReference>
<dbReference type="FunCoup" id="W0RES1">
    <property type="interactions" value="424"/>
</dbReference>
<dbReference type="GO" id="GO:0006355">
    <property type="term" value="P:regulation of DNA-templated transcription"/>
    <property type="evidence" value="ECO:0007669"/>
    <property type="project" value="InterPro"/>
</dbReference>
<dbReference type="CDD" id="cd00383">
    <property type="entry name" value="trans_reg_C"/>
    <property type="match status" value="1"/>
</dbReference>
<dbReference type="GO" id="GO:0000976">
    <property type="term" value="F:transcription cis-regulatory region binding"/>
    <property type="evidence" value="ECO:0007669"/>
    <property type="project" value="TreeGrafter"/>
</dbReference>
<feature type="DNA-binding region" description="OmpR/PhoB-type" evidence="7">
    <location>
        <begin position="133"/>
        <end position="231"/>
    </location>
</feature>
<keyword evidence="5" id="KW-0804">Transcription</keyword>
<feature type="domain" description="Response regulatory" evidence="8">
    <location>
        <begin position="10"/>
        <end position="124"/>
    </location>
</feature>
<dbReference type="InterPro" id="IPR036388">
    <property type="entry name" value="WH-like_DNA-bd_sf"/>
</dbReference>
<dbReference type="Gene3D" id="3.40.50.2300">
    <property type="match status" value="1"/>
</dbReference>
<dbReference type="InterPro" id="IPR016032">
    <property type="entry name" value="Sig_transdc_resp-reg_C-effctor"/>
</dbReference>
<dbReference type="GO" id="GO:0000156">
    <property type="term" value="F:phosphorelay response regulator activity"/>
    <property type="evidence" value="ECO:0007669"/>
    <property type="project" value="TreeGrafter"/>
</dbReference>
<dbReference type="eggNOG" id="COG0745">
    <property type="taxonomic scope" value="Bacteria"/>
</dbReference>